<evidence type="ECO:0000313" key="5">
    <source>
        <dbReference type="EMBL" id="PKI84621.1"/>
    </source>
</evidence>
<dbReference type="GO" id="GO:0052689">
    <property type="term" value="F:carboxylic ester hydrolase activity"/>
    <property type="evidence" value="ECO:0007669"/>
    <property type="project" value="TreeGrafter"/>
</dbReference>
<dbReference type="Pfam" id="PF02230">
    <property type="entry name" value="Abhydrolase_2"/>
    <property type="match status" value="1"/>
</dbReference>
<feature type="domain" description="Phospholipase/carboxylesterase/thioesterase" evidence="4">
    <location>
        <begin position="41"/>
        <end position="180"/>
    </location>
</feature>
<dbReference type="AlphaFoldDB" id="A0A2N1JDI9"/>
<dbReference type="GO" id="GO:0008474">
    <property type="term" value="F:palmitoyl-(protein) hydrolase activity"/>
    <property type="evidence" value="ECO:0007669"/>
    <property type="project" value="TreeGrafter"/>
</dbReference>
<evidence type="ECO:0000256" key="1">
    <source>
        <dbReference type="ARBA" id="ARBA00006499"/>
    </source>
</evidence>
<dbReference type="InterPro" id="IPR050565">
    <property type="entry name" value="LYPA1-2/EST-like"/>
</dbReference>
<accession>A0A2N1JDI9</accession>
<dbReference type="InterPro" id="IPR003140">
    <property type="entry name" value="PLipase/COase/thioEstase"/>
</dbReference>
<organism evidence="5 6">
    <name type="scientific">Malassezia vespertilionis</name>
    <dbReference type="NCBI Taxonomy" id="2020962"/>
    <lineage>
        <taxon>Eukaryota</taxon>
        <taxon>Fungi</taxon>
        <taxon>Dikarya</taxon>
        <taxon>Basidiomycota</taxon>
        <taxon>Ustilaginomycotina</taxon>
        <taxon>Malasseziomycetes</taxon>
        <taxon>Malasseziales</taxon>
        <taxon>Malasseziaceae</taxon>
        <taxon>Malassezia</taxon>
    </lineage>
</organism>
<dbReference type="STRING" id="2020962.A0A2N1JDI9"/>
<dbReference type="GO" id="GO:0005737">
    <property type="term" value="C:cytoplasm"/>
    <property type="evidence" value="ECO:0007669"/>
    <property type="project" value="TreeGrafter"/>
</dbReference>
<dbReference type="Gene3D" id="3.40.50.1820">
    <property type="entry name" value="alpha/beta hydrolase"/>
    <property type="match status" value="1"/>
</dbReference>
<dbReference type="InterPro" id="IPR029058">
    <property type="entry name" value="AB_hydrolase_fold"/>
</dbReference>
<evidence type="ECO:0000259" key="4">
    <source>
        <dbReference type="Pfam" id="PF02230"/>
    </source>
</evidence>
<evidence type="ECO:0000256" key="3">
    <source>
        <dbReference type="ARBA" id="ARBA00048461"/>
    </source>
</evidence>
<dbReference type="OrthoDB" id="437457at2759"/>
<evidence type="ECO:0000256" key="2">
    <source>
        <dbReference type="ARBA" id="ARBA00047591"/>
    </source>
</evidence>
<sequence length="265" mass="29446">MHVSSVLERRTRPKPTADNCARFGGACGAFAYRGALDGVDSNLVVLLHGLGDTAAPFASLGTSLQNALPQTVVLCLQGTRRVPFLEEDAWMWWDSFTPLGEPIAQPDPRAGIAVVQQWLAYLCAPEEEHGCCWPPERIHLLGFAQGGTLALETAIVERQHLQLGSIVSVQGPLLSLPTFYPALASPVCFVTRFSRNVVTSAERQQLAWLYKAYAHVTHHNIASQTDMHERMLQGPEWADIMRFWSPLWCNRSRMELDGQVYTVHP</sequence>
<comment type="catalytic activity">
    <reaction evidence="2">
        <text>a diacylglycerol + H2O = a monoacylglycerol + a fatty acid + H(+)</text>
        <dbReference type="Rhea" id="RHEA:32731"/>
        <dbReference type="ChEBI" id="CHEBI:15377"/>
        <dbReference type="ChEBI" id="CHEBI:15378"/>
        <dbReference type="ChEBI" id="CHEBI:17408"/>
        <dbReference type="ChEBI" id="CHEBI:18035"/>
        <dbReference type="ChEBI" id="CHEBI:28868"/>
    </reaction>
</comment>
<protein>
    <recommendedName>
        <fullName evidence="4">Phospholipase/carboxylesterase/thioesterase domain-containing protein</fullName>
    </recommendedName>
</protein>
<keyword evidence="6" id="KW-1185">Reference proteome</keyword>
<dbReference type="Proteomes" id="UP000232875">
    <property type="component" value="Unassembled WGS sequence"/>
</dbReference>
<dbReference type="PANTHER" id="PTHR10655">
    <property type="entry name" value="LYSOPHOSPHOLIPASE-RELATED"/>
    <property type="match status" value="1"/>
</dbReference>
<gene>
    <name evidence="5" type="ORF">MVES_001563</name>
</gene>
<name>A0A2N1JDI9_9BASI</name>
<comment type="catalytic activity">
    <reaction evidence="3">
        <text>a monoacylglycerol + H2O = glycerol + a fatty acid + H(+)</text>
        <dbReference type="Rhea" id="RHEA:15245"/>
        <dbReference type="ChEBI" id="CHEBI:15377"/>
        <dbReference type="ChEBI" id="CHEBI:15378"/>
        <dbReference type="ChEBI" id="CHEBI:17408"/>
        <dbReference type="ChEBI" id="CHEBI:17754"/>
        <dbReference type="ChEBI" id="CHEBI:28868"/>
    </reaction>
</comment>
<dbReference type="PANTHER" id="PTHR10655:SF67">
    <property type="entry name" value="PHOSPHOLIPASE_CARBOXYLESTERASE SUPERFAMILY (AFU_ORTHOLOGUE AFUA_5G09340)"/>
    <property type="match status" value="1"/>
</dbReference>
<dbReference type="EMBL" id="KZ454989">
    <property type="protein sequence ID" value="PKI84621.1"/>
    <property type="molecule type" value="Genomic_DNA"/>
</dbReference>
<dbReference type="SUPFAM" id="SSF53474">
    <property type="entry name" value="alpha/beta-Hydrolases"/>
    <property type="match status" value="1"/>
</dbReference>
<comment type="similarity">
    <text evidence="1">Belongs to the AB hydrolase superfamily. AB hydrolase 2 family.</text>
</comment>
<proteinExistence type="inferred from homology"/>
<reference evidence="5 6" key="1">
    <citation type="submission" date="2017-10" db="EMBL/GenBank/DDBJ databases">
        <title>A novel species of cold-tolerant Malassezia isolated from bats.</title>
        <authorList>
            <person name="Lorch J.M."/>
            <person name="Palmer J.M."/>
            <person name="Vanderwolf K.J."/>
            <person name="Schmidt K.Z."/>
            <person name="Verant M.L."/>
            <person name="Weller T.J."/>
            <person name="Blehert D.S."/>
        </authorList>
    </citation>
    <scope>NUCLEOTIDE SEQUENCE [LARGE SCALE GENOMIC DNA]</scope>
    <source>
        <strain evidence="5 6">NWHC:44797-103</strain>
    </source>
</reference>
<evidence type="ECO:0000313" key="6">
    <source>
        <dbReference type="Proteomes" id="UP000232875"/>
    </source>
</evidence>